<evidence type="ECO:0000313" key="3">
    <source>
        <dbReference type="Proteomes" id="UP000494106"/>
    </source>
</evidence>
<gene>
    <name evidence="2" type="ORF">APLA_LOCUS12041</name>
</gene>
<keyword evidence="3" id="KW-1185">Reference proteome</keyword>
<accession>A0A8S1ARP0</accession>
<reference evidence="2 3" key="1">
    <citation type="submission" date="2020-04" db="EMBL/GenBank/DDBJ databases">
        <authorList>
            <person name="Wallbank WR R."/>
            <person name="Pardo Diaz C."/>
            <person name="Kozak K."/>
            <person name="Martin S."/>
            <person name="Jiggins C."/>
            <person name="Moest M."/>
            <person name="Warren A I."/>
            <person name="Byers J.R.P. K."/>
            <person name="Montejo-Kovacevich G."/>
            <person name="Yen C E."/>
        </authorList>
    </citation>
    <scope>NUCLEOTIDE SEQUENCE [LARGE SCALE GENOMIC DNA]</scope>
</reference>
<name>A0A8S1ARP0_ARCPL</name>
<dbReference type="Proteomes" id="UP000494106">
    <property type="component" value="Unassembled WGS sequence"/>
</dbReference>
<dbReference type="InterPro" id="IPR048365">
    <property type="entry name" value="TNP-like_RNaseH_N"/>
</dbReference>
<organism evidence="2 3">
    <name type="scientific">Arctia plantaginis</name>
    <name type="common">Wood tiger moth</name>
    <name type="synonym">Phalaena plantaginis</name>
    <dbReference type="NCBI Taxonomy" id="874455"/>
    <lineage>
        <taxon>Eukaryota</taxon>
        <taxon>Metazoa</taxon>
        <taxon>Ecdysozoa</taxon>
        <taxon>Arthropoda</taxon>
        <taxon>Hexapoda</taxon>
        <taxon>Insecta</taxon>
        <taxon>Pterygota</taxon>
        <taxon>Neoptera</taxon>
        <taxon>Endopterygota</taxon>
        <taxon>Lepidoptera</taxon>
        <taxon>Glossata</taxon>
        <taxon>Ditrysia</taxon>
        <taxon>Noctuoidea</taxon>
        <taxon>Erebidae</taxon>
        <taxon>Arctiinae</taxon>
        <taxon>Arctia</taxon>
    </lineage>
</organism>
<sequence>MRLGEAISEATRRTAIIDPCKPPFRVNSISTYFPDEHNLIDHNYSLPPTALEDSSDATNRTIIIAEDYKNDHNYSLKYDVEPSTSSMIAAEHHENDDNLKNDGESSTSPKVMDLTRMVEKPQIEKVPERSLLKRRDTKLARKCRRLEAAKSISQDRLFNNFFEKMTNKAQDFLLMQLKMADKKKKAMRYSTHEKLLSLSLMKESPKGYRLLQKIFNLPSNRTLNENIFDLLKHKVRKWDIKNKLCSILFDEVALSPHLTYVEAQDQIIGFKDFGNERQFKYCDHALAVPD</sequence>
<dbReference type="OrthoDB" id="7107965at2759"/>
<dbReference type="EMBL" id="CADEBC010000537">
    <property type="protein sequence ID" value="CAB3249249.1"/>
    <property type="molecule type" value="Genomic_DNA"/>
</dbReference>
<comment type="caution">
    <text evidence="2">The sequence shown here is derived from an EMBL/GenBank/DDBJ whole genome shotgun (WGS) entry which is preliminary data.</text>
</comment>
<proteinExistence type="predicted"/>
<protein>
    <recommendedName>
        <fullName evidence="1">Transposable element P transposase-like RNase H domain-containing protein</fullName>
    </recommendedName>
</protein>
<evidence type="ECO:0000313" key="2">
    <source>
        <dbReference type="EMBL" id="CAB3249249.1"/>
    </source>
</evidence>
<evidence type="ECO:0000259" key="1">
    <source>
        <dbReference type="Pfam" id="PF21787"/>
    </source>
</evidence>
<dbReference type="AlphaFoldDB" id="A0A8S1ARP0"/>
<feature type="domain" description="Transposable element P transposase-like RNase H" evidence="1">
    <location>
        <begin position="223"/>
        <end position="278"/>
    </location>
</feature>
<dbReference type="Pfam" id="PF21787">
    <property type="entry name" value="TNP-like_RNaseH_N"/>
    <property type="match status" value="1"/>
</dbReference>